<keyword evidence="1" id="KW-0812">Transmembrane</keyword>
<protein>
    <submittedName>
        <fullName evidence="2">Membrane protein</fullName>
    </submittedName>
</protein>
<evidence type="ECO:0000313" key="7">
    <source>
        <dbReference type="Proteomes" id="UP000049685"/>
    </source>
</evidence>
<evidence type="ECO:0000313" key="4">
    <source>
        <dbReference type="EMBL" id="CEQ03886.1"/>
    </source>
</evidence>
<feature type="transmembrane region" description="Helical" evidence="1">
    <location>
        <begin position="6"/>
        <end position="23"/>
    </location>
</feature>
<evidence type="ECO:0000313" key="3">
    <source>
        <dbReference type="EMBL" id="CEO33668.1"/>
    </source>
</evidence>
<keyword evidence="1" id="KW-1133">Transmembrane helix</keyword>
<keyword evidence="5" id="KW-1185">Reference proteome</keyword>
<dbReference type="PATRIC" id="fig|1505.7.peg.1875"/>
<evidence type="ECO:0000256" key="1">
    <source>
        <dbReference type="SAM" id="Phobius"/>
    </source>
</evidence>
<dbReference type="EMBL" id="CEKZ01000003">
    <property type="protein sequence ID" value="CEQ03886.1"/>
    <property type="molecule type" value="Genomic_DNA"/>
</dbReference>
<dbReference type="AlphaFoldDB" id="A0A0A1S7D3"/>
<keyword evidence="1" id="KW-0472">Membrane</keyword>
<dbReference type="Proteomes" id="UP000049685">
    <property type="component" value="Unassembled WGS sequence"/>
</dbReference>
<sequence>MFISVILWGIVFIITVLGIYVLYNDRKNEKENKDDIY</sequence>
<evidence type="ECO:0000313" key="6">
    <source>
        <dbReference type="Proteomes" id="UP000049127"/>
    </source>
</evidence>
<accession>A0A0A1S7D3</accession>
<gene>
    <name evidence="2" type="ORF">ATCC9714_19171</name>
    <name evidence="4" type="ORF">R28058_16191</name>
    <name evidence="3" type="ORF">UMC4404_16481</name>
</gene>
<evidence type="ECO:0000313" key="5">
    <source>
        <dbReference type="Proteomes" id="UP000032811"/>
    </source>
</evidence>
<name>A0A0A1S7D3_PARSO</name>
<dbReference type="EMBL" id="LN679998">
    <property type="protein sequence ID" value="CEJ74029.1"/>
    <property type="molecule type" value="Genomic_DNA"/>
</dbReference>
<reference evidence="6 7" key="2">
    <citation type="submission" date="2015-01" db="EMBL/GenBank/DDBJ databases">
        <authorList>
            <person name="Aslett A.Martin."/>
            <person name="De Silva Nishadi"/>
        </authorList>
    </citation>
    <scope>NUCLEOTIDE SEQUENCE [LARGE SCALE GENOMIC DNA]</scope>
    <source>
        <strain evidence="4 6">R28058</strain>
        <strain evidence="7">UMC4404</strain>
    </source>
</reference>
<dbReference type="EMBL" id="CDNY01000003">
    <property type="protein sequence ID" value="CEO33668.1"/>
    <property type="molecule type" value="Genomic_DNA"/>
</dbReference>
<evidence type="ECO:0000313" key="2">
    <source>
        <dbReference type="EMBL" id="CEJ74029.1"/>
    </source>
</evidence>
<dbReference type="Proteomes" id="UP000032811">
    <property type="component" value="Chromosome 1"/>
</dbReference>
<reference evidence="3" key="1">
    <citation type="submission" date="2015-01" db="EMBL/GenBank/DDBJ databases">
        <authorList>
            <person name="Aslett M.A."/>
            <person name="De Silva N."/>
        </authorList>
    </citation>
    <scope>NUCLEOTIDE SEQUENCE</scope>
    <source>
        <strain evidence="2 5">ATCC9714</strain>
        <strain evidence="3">UMC4404</strain>
    </source>
</reference>
<proteinExistence type="predicted"/>
<organism evidence="4 6">
    <name type="scientific">Paraclostridium sordellii</name>
    <name type="common">Clostridium sordellii</name>
    <dbReference type="NCBI Taxonomy" id="1505"/>
    <lineage>
        <taxon>Bacteria</taxon>
        <taxon>Bacillati</taxon>
        <taxon>Bacillota</taxon>
        <taxon>Clostridia</taxon>
        <taxon>Peptostreptococcales</taxon>
        <taxon>Peptostreptococcaceae</taxon>
        <taxon>Paraclostridium</taxon>
    </lineage>
</organism>
<dbReference type="Proteomes" id="UP000049127">
    <property type="component" value="Unassembled WGS sequence"/>
</dbReference>